<evidence type="ECO:0000313" key="1">
    <source>
        <dbReference type="EMBL" id="KIO13694.1"/>
    </source>
</evidence>
<sequence>MANTFGMVSPKTRRKTIVPSHLWNGLQRGVTQMLPEMGALYWKETIKVTMYVRDMTAVPRFWELLHRDGRLRDEIKRPIFLIPNVHERIQQTRPQNRILPS</sequence>
<protein>
    <submittedName>
        <fullName evidence="1">Uncharacterized protein</fullName>
    </submittedName>
</protein>
<evidence type="ECO:0000313" key="2">
    <source>
        <dbReference type="Proteomes" id="UP000054217"/>
    </source>
</evidence>
<dbReference type="Proteomes" id="UP000054217">
    <property type="component" value="Unassembled WGS sequence"/>
</dbReference>
<dbReference type="AlphaFoldDB" id="A0A0C3PXI4"/>
<keyword evidence="2" id="KW-1185">Reference proteome</keyword>
<gene>
    <name evidence="1" type="ORF">M404DRAFT_993237</name>
</gene>
<accession>A0A0C3PXI4</accession>
<dbReference type="InParanoid" id="A0A0C3PXI4"/>
<reference evidence="2" key="2">
    <citation type="submission" date="2015-01" db="EMBL/GenBank/DDBJ databases">
        <title>Evolutionary Origins and Diversification of the Mycorrhizal Mutualists.</title>
        <authorList>
            <consortium name="DOE Joint Genome Institute"/>
            <consortium name="Mycorrhizal Genomics Consortium"/>
            <person name="Kohler A."/>
            <person name="Kuo A."/>
            <person name="Nagy L.G."/>
            <person name="Floudas D."/>
            <person name="Copeland A."/>
            <person name="Barry K.W."/>
            <person name="Cichocki N."/>
            <person name="Veneault-Fourrey C."/>
            <person name="LaButti K."/>
            <person name="Lindquist E.A."/>
            <person name="Lipzen A."/>
            <person name="Lundell T."/>
            <person name="Morin E."/>
            <person name="Murat C."/>
            <person name="Riley R."/>
            <person name="Ohm R."/>
            <person name="Sun H."/>
            <person name="Tunlid A."/>
            <person name="Henrissat B."/>
            <person name="Grigoriev I.V."/>
            <person name="Hibbett D.S."/>
            <person name="Martin F."/>
        </authorList>
    </citation>
    <scope>NUCLEOTIDE SEQUENCE [LARGE SCALE GENOMIC DNA]</scope>
    <source>
        <strain evidence="2">Marx 270</strain>
    </source>
</reference>
<name>A0A0C3PXI4_PISTI</name>
<proteinExistence type="predicted"/>
<dbReference type="HOGENOM" id="CLU_2292836_0_0_1"/>
<reference evidence="1 2" key="1">
    <citation type="submission" date="2014-04" db="EMBL/GenBank/DDBJ databases">
        <authorList>
            <consortium name="DOE Joint Genome Institute"/>
            <person name="Kuo A."/>
            <person name="Kohler A."/>
            <person name="Costa M.D."/>
            <person name="Nagy L.G."/>
            <person name="Floudas D."/>
            <person name="Copeland A."/>
            <person name="Barry K.W."/>
            <person name="Cichocki N."/>
            <person name="Veneault-Fourrey C."/>
            <person name="LaButti K."/>
            <person name="Lindquist E.A."/>
            <person name="Lipzen A."/>
            <person name="Lundell T."/>
            <person name="Morin E."/>
            <person name="Murat C."/>
            <person name="Sun H."/>
            <person name="Tunlid A."/>
            <person name="Henrissat B."/>
            <person name="Grigoriev I.V."/>
            <person name="Hibbett D.S."/>
            <person name="Martin F."/>
            <person name="Nordberg H.P."/>
            <person name="Cantor M.N."/>
            <person name="Hua S.X."/>
        </authorList>
    </citation>
    <scope>NUCLEOTIDE SEQUENCE [LARGE SCALE GENOMIC DNA]</scope>
    <source>
        <strain evidence="1 2">Marx 270</strain>
    </source>
</reference>
<dbReference type="EMBL" id="KN831946">
    <property type="protein sequence ID" value="KIO13694.1"/>
    <property type="molecule type" value="Genomic_DNA"/>
</dbReference>
<organism evidence="1 2">
    <name type="scientific">Pisolithus tinctorius Marx 270</name>
    <dbReference type="NCBI Taxonomy" id="870435"/>
    <lineage>
        <taxon>Eukaryota</taxon>
        <taxon>Fungi</taxon>
        <taxon>Dikarya</taxon>
        <taxon>Basidiomycota</taxon>
        <taxon>Agaricomycotina</taxon>
        <taxon>Agaricomycetes</taxon>
        <taxon>Agaricomycetidae</taxon>
        <taxon>Boletales</taxon>
        <taxon>Sclerodermatineae</taxon>
        <taxon>Pisolithaceae</taxon>
        <taxon>Pisolithus</taxon>
    </lineage>
</organism>